<dbReference type="InterPro" id="IPR032812">
    <property type="entry name" value="SbsA_Ig"/>
</dbReference>
<feature type="domain" description="SbsA Ig-like" evidence="3">
    <location>
        <begin position="632"/>
        <end position="723"/>
    </location>
</feature>
<keyword evidence="1 2" id="KW-0732">Signal</keyword>
<feature type="domain" description="SbsA Ig-like" evidence="3">
    <location>
        <begin position="398"/>
        <end position="489"/>
    </location>
</feature>
<evidence type="ECO:0000313" key="5">
    <source>
        <dbReference type="Proteomes" id="UP000324575"/>
    </source>
</evidence>
<feature type="domain" description="SbsA Ig-like" evidence="3">
    <location>
        <begin position="171"/>
        <end position="258"/>
    </location>
</feature>
<dbReference type="Pfam" id="PF13205">
    <property type="entry name" value="Big_5"/>
    <property type="match status" value="6"/>
</dbReference>
<dbReference type="Proteomes" id="UP000324575">
    <property type="component" value="Unassembled WGS sequence"/>
</dbReference>
<evidence type="ECO:0000256" key="2">
    <source>
        <dbReference type="SAM" id="SignalP"/>
    </source>
</evidence>
<evidence type="ECO:0000259" key="3">
    <source>
        <dbReference type="Pfam" id="PF13205"/>
    </source>
</evidence>
<feature type="chain" id="PRO_5024457059" description="SbsA Ig-like domain-containing protein" evidence="2">
    <location>
        <begin position="20"/>
        <end position="1243"/>
    </location>
</feature>
<proteinExistence type="predicted"/>
<feature type="signal peptide" evidence="2">
    <location>
        <begin position="1"/>
        <end position="19"/>
    </location>
</feature>
<gene>
    <name evidence="4" type="ORF">EZS26_001988</name>
</gene>
<evidence type="ECO:0000256" key="1">
    <source>
        <dbReference type="ARBA" id="ARBA00022729"/>
    </source>
</evidence>
<comment type="caution">
    <text evidence="4">The sequence shown here is derived from an EMBL/GenBank/DDBJ whole genome shotgun (WGS) entry which is preliminary data.</text>
</comment>
<dbReference type="AlphaFoldDB" id="A0A5M8P066"/>
<name>A0A5M8P066_9BACT</name>
<reference evidence="4 5" key="1">
    <citation type="submission" date="2019-03" db="EMBL/GenBank/DDBJ databases">
        <title>Single cell metagenomics reveals metabolic interactions within the superorganism composed of flagellate Streblomastix strix and complex community of Bacteroidetes bacteria on its surface.</title>
        <authorList>
            <person name="Treitli S.C."/>
            <person name="Kolisko M."/>
            <person name="Husnik F."/>
            <person name="Keeling P."/>
            <person name="Hampl V."/>
        </authorList>
    </citation>
    <scope>NUCLEOTIDE SEQUENCE [LARGE SCALE GENOMIC DNA]</scope>
    <source>
        <strain evidence="4">St1</strain>
    </source>
</reference>
<sequence length="1243" mass="131316">MKKIYLFLTALFMCGITFAQTVPVSEISPGQKYNIKHVATGLYLNHLENNDDGDFNVNVLLPGESAFEFEFTAVSGLEATYNVGVDGGYIGGTNWNIQLQPTITETANTRIILLPNDDGSLQLRAAWQSDNVISLDNHTVTAPGSRIYANKTSGTNSKWVLETAAAVPATVKVVSTSPITGAVGVDVAAPLVITFNKRITLLTADGITIGSATGNATASANVLTITHAQLEFDTDYTVTIPKGTINDFDEVITFSFRTAAEPVLPSGGKRYTIQHSSGLYLTANTTTVVLGAELTNDLSQIFTFTDAAGEGGNFNIATQQGFLYNNGGWTASFKTALEDVPNEKIKASISGAYTTLRALSRGANEYFGRDNATSTSVYFNKGLDLSLWTLKELQEPDAIVVLSTTPEDNAPKVAQNAKLSAVFNTVVNPADLSGITINGIPVNVANISVIGTTLTIAHAAFDLDTQYTVVIPTGTITGYDEAITWTFKTAAPVVLANGKKYNLKHVQTGYYLTLNTTAPVAKIAPATGDEDQIVELVVGDGFYNLGVLGQYLAANGYSPALSTDPANANSKFELTHDGLTTKIQSFAYQGTTKYFSPQNTASGSTSFMDSDGNDVREFWAFEEIVEPAELLVKTLTPIADAVNVSNTAVISILFNKAIAKTNLSGITILNADATAVAGVAGTIAGSRLNITYSGELAYGKTYTVTVPENAIEGFATPITWSFTIANPVLPQEPRSYNIKNSKSGLYLTLSGLTLTVAAKNNAATQIFSFSNPDPTNLNVFDIAVDGKYVAKEGSNAWTLTLLADPAATSQFEVIPEGVGIKFRALSNAATEFLGPNNNDGTGDVYLNKAVSVVWELEEVDVPLAIYKRFPSVSETNVAINAAVKAQFNKDITASDLETVTIKYGENSVVTGVVATAAGATISIAHDDFAFSTTYTVTIPAAVVGLEAEKPAFSWSFTTEAAPAITSITPTDNATDVAIAANTAIKVDFDKTVLPGEVTGVKISANSTDLEDVVATVSGTSLTITHPVLDYSTVYTVTVPAVAVKGLVRDTVWSFTTTAAPTKRSTLPLENAVNVQLNTQIRVTFDKAPVAGSAGLAGVTLTSADAPNENLARPATVSGSNLSITKAANVTLKNRTVYTVTVPANTIKGVTEEIKWSFTTVAGTGIEDIYAENVVVYPTVSKGNLTVTTPGNASVKVVDVSGRTLANYHSNGNLNIDLNYANGLYIIQVDDNGSVSSHKVILKK</sequence>
<feature type="domain" description="SbsA Ig-like" evidence="3">
    <location>
        <begin position="862"/>
        <end position="958"/>
    </location>
</feature>
<dbReference type="InterPro" id="IPR026444">
    <property type="entry name" value="Secre_tail"/>
</dbReference>
<feature type="domain" description="SbsA Ig-like" evidence="3">
    <location>
        <begin position="960"/>
        <end position="1056"/>
    </location>
</feature>
<organism evidence="4 5">
    <name type="scientific">Candidatus Ordinivivax streblomastigis</name>
    <dbReference type="NCBI Taxonomy" id="2540710"/>
    <lineage>
        <taxon>Bacteria</taxon>
        <taxon>Pseudomonadati</taxon>
        <taxon>Bacteroidota</taxon>
        <taxon>Bacteroidia</taxon>
        <taxon>Bacteroidales</taxon>
        <taxon>Candidatus Ordinivivax</taxon>
    </lineage>
</organism>
<accession>A0A5M8P066</accession>
<protein>
    <recommendedName>
        <fullName evidence="3">SbsA Ig-like domain-containing protein</fullName>
    </recommendedName>
</protein>
<dbReference type="EMBL" id="SNRX01000013">
    <property type="protein sequence ID" value="KAA6301825.1"/>
    <property type="molecule type" value="Genomic_DNA"/>
</dbReference>
<dbReference type="NCBIfam" id="TIGR04183">
    <property type="entry name" value="Por_Secre_tail"/>
    <property type="match status" value="1"/>
</dbReference>
<feature type="domain" description="SbsA Ig-like" evidence="3">
    <location>
        <begin position="1057"/>
        <end position="1159"/>
    </location>
</feature>
<evidence type="ECO:0000313" key="4">
    <source>
        <dbReference type="EMBL" id="KAA6301825.1"/>
    </source>
</evidence>